<dbReference type="EMBL" id="LN679102">
    <property type="protein sequence ID" value="CEL57995.1"/>
    <property type="molecule type" value="Genomic_DNA"/>
</dbReference>
<evidence type="ECO:0000313" key="1">
    <source>
        <dbReference type="EMBL" id="CEL57995.1"/>
    </source>
</evidence>
<gene>
    <name evidence="1" type="ORF">RSOLAG1IB_02740</name>
</gene>
<dbReference type="AlphaFoldDB" id="A0A0B7FK03"/>
<accession>A0A0B7FK03</accession>
<organism evidence="1 2">
    <name type="scientific">Thanatephorus cucumeris (strain AG1-IB / isolate 7/3/14)</name>
    <name type="common">Lettuce bottom rot fungus</name>
    <name type="synonym">Rhizoctonia solani</name>
    <dbReference type="NCBI Taxonomy" id="1108050"/>
    <lineage>
        <taxon>Eukaryota</taxon>
        <taxon>Fungi</taxon>
        <taxon>Dikarya</taxon>
        <taxon>Basidiomycota</taxon>
        <taxon>Agaricomycotina</taxon>
        <taxon>Agaricomycetes</taxon>
        <taxon>Cantharellales</taxon>
        <taxon>Ceratobasidiaceae</taxon>
        <taxon>Rhizoctonia</taxon>
        <taxon>Rhizoctonia solani AG-1</taxon>
    </lineage>
</organism>
<sequence length="135" mass="15132">MRHYSAEDYKFTPSELGRSNSLLPRPAPQPIPTSPLPLLAFLQWVSLEETTRINLSTTLPHLLSRLITGIIRGTINNTSHKRNHKWCMFSVLRNAKMTIAAVERAAPAVLELPQHSAAARASCAKPLQSRRQLRT</sequence>
<name>A0A0B7FK03_THACB</name>
<dbReference type="Proteomes" id="UP000059188">
    <property type="component" value="Unassembled WGS sequence"/>
</dbReference>
<reference evidence="1 2" key="1">
    <citation type="submission" date="2014-11" db="EMBL/GenBank/DDBJ databases">
        <authorList>
            <person name="Wibberg Daniel"/>
        </authorList>
    </citation>
    <scope>NUCLEOTIDE SEQUENCE [LARGE SCALE GENOMIC DNA]</scope>
    <source>
        <strain evidence="1">Rhizoctonia solani AG1-IB 7/3/14</strain>
    </source>
</reference>
<evidence type="ECO:0000313" key="2">
    <source>
        <dbReference type="Proteomes" id="UP000059188"/>
    </source>
</evidence>
<keyword evidence="2" id="KW-1185">Reference proteome</keyword>
<proteinExistence type="predicted"/>
<protein>
    <submittedName>
        <fullName evidence="1">Uncharacterized protein</fullName>
    </submittedName>
</protein>